<evidence type="ECO:0000313" key="2">
    <source>
        <dbReference type="Proteomes" id="UP000250235"/>
    </source>
</evidence>
<reference evidence="1 2" key="1">
    <citation type="journal article" date="2015" name="Proc. Natl. Acad. Sci. U.S.A.">
        <title>The resurrection genome of Boea hygrometrica: A blueprint for survival of dehydration.</title>
        <authorList>
            <person name="Xiao L."/>
            <person name="Yang G."/>
            <person name="Zhang L."/>
            <person name="Yang X."/>
            <person name="Zhao S."/>
            <person name="Ji Z."/>
            <person name="Zhou Q."/>
            <person name="Hu M."/>
            <person name="Wang Y."/>
            <person name="Chen M."/>
            <person name="Xu Y."/>
            <person name="Jin H."/>
            <person name="Xiao X."/>
            <person name="Hu G."/>
            <person name="Bao F."/>
            <person name="Hu Y."/>
            <person name="Wan P."/>
            <person name="Li L."/>
            <person name="Deng X."/>
            <person name="Kuang T."/>
            <person name="Xiang C."/>
            <person name="Zhu J.K."/>
            <person name="Oliver M.J."/>
            <person name="He Y."/>
        </authorList>
    </citation>
    <scope>NUCLEOTIDE SEQUENCE [LARGE SCALE GENOMIC DNA]</scope>
    <source>
        <strain evidence="2">cv. XS01</strain>
    </source>
</reference>
<organism evidence="1 2">
    <name type="scientific">Dorcoceras hygrometricum</name>
    <dbReference type="NCBI Taxonomy" id="472368"/>
    <lineage>
        <taxon>Eukaryota</taxon>
        <taxon>Viridiplantae</taxon>
        <taxon>Streptophyta</taxon>
        <taxon>Embryophyta</taxon>
        <taxon>Tracheophyta</taxon>
        <taxon>Spermatophyta</taxon>
        <taxon>Magnoliopsida</taxon>
        <taxon>eudicotyledons</taxon>
        <taxon>Gunneridae</taxon>
        <taxon>Pentapetalae</taxon>
        <taxon>asterids</taxon>
        <taxon>lamiids</taxon>
        <taxon>Lamiales</taxon>
        <taxon>Gesneriaceae</taxon>
        <taxon>Didymocarpoideae</taxon>
        <taxon>Trichosporeae</taxon>
        <taxon>Loxocarpinae</taxon>
        <taxon>Dorcoceras</taxon>
    </lineage>
</organism>
<keyword evidence="2" id="KW-1185">Reference proteome</keyword>
<accession>A0A2Z6ZTW4</accession>
<gene>
    <name evidence="1" type="ORF">F511_46300</name>
</gene>
<name>A0A2Z6ZTW4_9LAMI</name>
<sequence length="109" mass="12100">MTSHLSHTANAKSGTRQATSYRLYSTCIRLSKTTSFRLLLRTTHSCTRGSDLDTQILLKLKPKTKPILTTLPIHLRGVFSKSGLQLLTGVQNYLALTLSSLSDTHPIQF</sequence>
<protein>
    <submittedName>
        <fullName evidence="1">Uncharacterized protein</fullName>
    </submittedName>
</protein>
<evidence type="ECO:0000313" key="1">
    <source>
        <dbReference type="EMBL" id="KZT76677.1"/>
    </source>
</evidence>
<proteinExistence type="predicted"/>
<dbReference type="AlphaFoldDB" id="A0A2Z6ZTW4"/>
<dbReference type="Proteomes" id="UP000250235">
    <property type="component" value="Unassembled WGS sequence"/>
</dbReference>
<dbReference type="EMBL" id="KV102270">
    <property type="protein sequence ID" value="KZT76677.1"/>
    <property type="molecule type" value="Genomic_DNA"/>
</dbReference>